<dbReference type="EMBL" id="PDEP01000004">
    <property type="protein sequence ID" value="PEN07895.1"/>
    <property type="molecule type" value="Genomic_DNA"/>
</dbReference>
<evidence type="ECO:0000313" key="1">
    <source>
        <dbReference type="EMBL" id="PEN07895.1"/>
    </source>
</evidence>
<organism evidence="1 2">
    <name type="scientific">Longimonas halophila</name>
    <dbReference type="NCBI Taxonomy" id="1469170"/>
    <lineage>
        <taxon>Bacteria</taxon>
        <taxon>Pseudomonadati</taxon>
        <taxon>Rhodothermota</taxon>
        <taxon>Rhodothermia</taxon>
        <taxon>Rhodothermales</taxon>
        <taxon>Salisaetaceae</taxon>
        <taxon>Longimonas</taxon>
    </lineage>
</organism>
<protein>
    <recommendedName>
        <fullName evidence="3">YncE family protein</fullName>
    </recommendedName>
</protein>
<dbReference type="InterPro" id="IPR011044">
    <property type="entry name" value="Quino_amine_DH_bsu"/>
</dbReference>
<sequence length="355" mass="38079">MDGNTEGLWVFDSETLEQEAVVEAVEGQTIQGVVMSSKSGRWYLSWSEGSTLEGTHRDVLAALDPSTGRIVERATFSDRSVAGPLVYEPTRNEIVAYGSGSFGARFFDAETLELNRQHPIGPTDSVEVLAAVVDTERGKIYFGVSRFGKTRKVRVYDVGEQTVVRSFRPTADPALRGSGVTDLALSPGGRFLYTTTYSLDTGGAFSAVDLEAGEVVAEHPAGSYANLAVHPNGRSVYVDCPAGGWRGLIPTKRVLRYNVEARKVEVFIDGAEGRGVKGLGSDAALVATHITALSDDQGIVMVVSGPTRDGEDVHMVRVDRETGKALSTYSLPRDERGYLRATITDLQLSSGPGGK</sequence>
<gene>
    <name evidence="1" type="ORF">CRI93_05465</name>
</gene>
<dbReference type="Proteomes" id="UP000221024">
    <property type="component" value="Unassembled WGS sequence"/>
</dbReference>
<name>A0A2H3P867_9BACT</name>
<proteinExistence type="predicted"/>
<reference evidence="1 2" key="1">
    <citation type="submission" date="2017-10" db="EMBL/GenBank/DDBJ databases">
        <title>Draft genome of Longimonas halophila.</title>
        <authorList>
            <person name="Goh K.M."/>
            <person name="Shamsir M.S."/>
            <person name="Lim S.W."/>
        </authorList>
    </citation>
    <scope>NUCLEOTIDE SEQUENCE [LARGE SCALE GENOMIC DNA]</scope>
    <source>
        <strain evidence="1 2">KCTC 42399</strain>
    </source>
</reference>
<dbReference type="SUPFAM" id="SSF50969">
    <property type="entry name" value="YVTN repeat-like/Quinoprotein amine dehydrogenase"/>
    <property type="match status" value="1"/>
</dbReference>
<accession>A0A2H3P867</accession>
<comment type="caution">
    <text evidence="1">The sequence shown here is derived from an EMBL/GenBank/DDBJ whole genome shotgun (WGS) entry which is preliminary data.</text>
</comment>
<dbReference type="Gene3D" id="2.130.10.10">
    <property type="entry name" value="YVTN repeat-like/Quinoprotein amine dehydrogenase"/>
    <property type="match status" value="1"/>
</dbReference>
<dbReference type="InterPro" id="IPR015943">
    <property type="entry name" value="WD40/YVTN_repeat-like_dom_sf"/>
</dbReference>
<dbReference type="OrthoDB" id="9790815at2"/>
<dbReference type="RefSeq" id="WP_098061617.1">
    <property type="nucleotide sequence ID" value="NZ_PDEP01000004.1"/>
</dbReference>
<evidence type="ECO:0000313" key="2">
    <source>
        <dbReference type="Proteomes" id="UP000221024"/>
    </source>
</evidence>
<keyword evidence="2" id="KW-1185">Reference proteome</keyword>
<evidence type="ECO:0008006" key="3">
    <source>
        <dbReference type="Google" id="ProtNLM"/>
    </source>
</evidence>
<dbReference type="AlphaFoldDB" id="A0A2H3P867"/>